<reference evidence="2 3" key="1">
    <citation type="submission" date="2024-01" db="EMBL/GenBank/DDBJ databases">
        <title>Mariniflexile litorale sp. nov., isolated from the shallow sediments of the Sea of Japan.</title>
        <authorList>
            <person name="Romanenko L."/>
            <person name="Bystritskaya E."/>
            <person name="Isaeva M."/>
        </authorList>
    </citation>
    <scope>NUCLEOTIDE SEQUENCE [LARGE SCALE GENOMIC DNA]</scope>
    <source>
        <strain evidence="2 3">KCTC 32427</strain>
    </source>
</reference>
<evidence type="ECO:0000313" key="2">
    <source>
        <dbReference type="EMBL" id="MEN3324265.1"/>
    </source>
</evidence>
<proteinExistence type="predicted"/>
<dbReference type="RefSeq" id="WP_346242068.1">
    <property type="nucleotide sequence ID" value="NZ_JAZHYP010000004.1"/>
</dbReference>
<dbReference type="Proteomes" id="UP001416393">
    <property type="component" value="Unassembled WGS sequence"/>
</dbReference>
<gene>
    <name evidence="2" type="ORF">VP395_11045</name>
</gene>
<feature type="coiled-coil region" evidence="1">
    <location>
        <begin position="35"/>
        <end position="64"/>
    </location>
</feature>
<evidence type="ECO:0000313" key="3">
    <source>
        <dbReference type="Proteomes" id="UP001416393"/>
    </source>
</evidence>
<comment type="caution">
    <text evidence="2">The sequence shown here is derived from an EMBL/GenBank/DDBJ whole genome shotgun (WGS) entry which is preliminary data.</text>
</comment>
<name>A0ABV0AEC7_9FLAO</name>
<accession>A0ABV0AEC7</accession>
<dbReference type="EMBL" id="JAZHYP010000004">
    <property type="protein sequence ID" value="MEN3324265.1"/>
    <property type="molecule type" value="Genomic_DNA"/>
</dbReference>
<evidence type="ECO:0000256" key="1">
    <source>
        <dbReference type="SAM" id="Coils"/>
    </source>
</evidence>
<protein>
    <submittedName>
        <fullName evidence="2">Uncharacterized protein</fullName>
    </submittedName>
</protein>
<sequence length="219" mass="25642">ESRIERIKQDSIAKAKEDEKLKIKTQKATERDYKAERIEILKQEAIAQAKEEKEKNAIKEANNETIIDKKKENEKLERIKLRSTCHYAMNEYDEIDRIKIVRTDPYTINDKLTIELFKRGRSINVFFNLKEDLGCASYLPSNRSYVKVRLENNQTISLYHSWDMNCGDYSFKGEISKSQMALLAKSPIKSILLRGTKGSREVTNIEYKEFFIDKLSCIE</sequence>
<feature type="non-terminal residue" evidence="2">
    <location>
        <position position="1"/>
    </location>
</feature>
<keyword evidence="1" id="KW-0175">Coiled coil</keyword>
<keyword evidence="3" id="KW-1185">Reference proteome</keyword>
<organism evidence="2 3">
    <name type="scientific">Mariniflexile soesokkakense</name>
    <dbReference type="NCBI Taxonomy" id="1343160"/>
    <lineage>
        <taxon>Bacteria</taxon>
        <taxon>Pseudomonadati</taxon>
        <taxon>Bacteroidota</taxon>
        <taxon>Flavobacteriia</taxon>
        <taxon>Flavobacteriales</taxon>
        <taxon>Flavobacteriaceae</taxon>
        <taxon>Mariniflexile</taxon>
    </lineage>
</organism>